<name>A0A6G1F8Z5_9ORYZ</name>
<evidence type="ECO:0000313" key="3">
    <source>
        <dbReference type="Proteomes" id="UP000479710"/>
    </source>
</evidence>
<dbReference type="EMBL" id="SPHZ02000001">
    <property type="protein sequence ID" value="KAF0933324.1"/>
    <property type="molecule type" value="Genomic_DNA"/>
</dbReference>
<reference evidence="2 3" key="1">
    <citation type="submission" date="2019-11" db="EMBL/GenBank/DDBJ databases">
        <title>Whole genome sequence of Oryza granulata.</title>
        <authorList>
            <person name="Li W."/>
        </authorList>
    </citation>
    <scope>NUCLEOTIDE SEQUENCE [LARGE SCALE GENOMIC DNA]</scope>
    <source>
        <strain evidence="3">cv. Menghai</strain>
        <tissue evidence="2">Leaf</tissue>
    </source>
</reference>
<feature type="compositionally biased region" description="Basic and acidic residues" evidence="1">
    <location>
        <begin position="10"/>
        <end position="39"/>
    </location>
</feature>
<feature type="region of interest" description="Disordered" evidence="1">
    <location>
        <begin position="1"/>
        <end position="94"/>
    </location>
</feature>
<accession>A0A6G1F8Z5</accession>
<feature type="compositionally biased region" description="Basic and acidic residues" evidence="1">
    <location>
        <begin position="45"/>
        <end position="63"/>
    </location>
</feature>
<protein>
    <submittedName>
        <fullName evidence="2">Uncharacterized protein</fullName>
    </submittedName>
</protein>
<comment type="caution">
    <text evidence="2">The sequence shown here is derived from an EMBL/GenBank/DDBJ whole genome shotgun (WGS) entry which is preliminary data.</text>
</comment>
<proteinExistence type="predicted"/>
<dbReference type="Proteomes" id="UP000479710">
    <property type="component" value="Unassembled WGS sequence"/>
</dbReference>
<sequence length="94" mass="10876">MPTLRLPENWTERTDKGKGCGRWSKQESEMARAATEEARLASQREVQHDQRRREGEERPDGRARTTGGGGDSRRSHQRNELGDSQRRHHRTSKP</sequence>
<organism evidence="2 3">
    <name type="scientific">Oryza meyeriana var. granulata</name>
    <dbReference type="NCBI Taxonomy" id="110450"/>
    <lineage>
        <taxon>Eukaryota</taxon>
        <taxon>Viridiplantae</taxon>
        <taxon>Streptophyta</taxon>
        <taxon>Embryophyta</taxon>
        <taxon>Tracheophyta</taxon>
        <taxon>Spermatophyta</taxon>
        <taxon>Magnoliopsida</taxon>
        <taxon>Liliopsida</taxon>
        <taxon>Poales</taxon>
        <taxon>Poaceae</taxon>
        <taxon>BOP clade</taxon>
        <taxon>Oryzoideae</taxon>
        <taxon>Oryzeae</taxon>
        <taxon>Oryzinae</taxon>
        <taxon>Oryza</taxon>
        <taxon>Oryza meyeriana</taxon>
    </lineage>
</organism>
<evidence type="ECO:0000256" key="1">
    <source>
        <dbReference type="SAM" id="MobiDB-lite"/>
    </source>
</evidence>
<evidence type="ECO:0000313" key="2">
    <source>
        <dbReference type="EMBL" id="KAF0933324.1"/>
    </source>
</evidence>
<dbReference type="AlphaFoldDB" id="A0A6G1F8Z5"/>
<gene>
    <name evidence="2" type="ORF">E2562_017949</name>
</gene>
<feature type="compositionally biased region" description="Basic and acidic residues" evidence="1">
    <location>
        <begin position="71"/>
        <end position="85"/>
    </location>
</feature>
<keyword evidence="3" id="KW-1185">Reference proteome</keyword>